<feature type="compositionally biased region" description="Basic residues" evidence="1">
    <location>
        <begin position="390"/>
        <end position="405"/>
    </location>
</feature>
<comment type="caution">
    <text evidence="2">The sequence shown here is derived from an EMBL/GenBank/DDBJ whole genome shotgun (WGS) entry which is preliminary data.</text>
</comment>
<gene>
    <name evidence="2" type="ORF">LCGC14_0539930</name>
</gene>
<feature type="compositionally biased region" description="Basic and acidic residues" evidence="1">
    <location>
        <begin position="338"/>
        <end position="377"/>
    </location>
</feature>
<dbReference type="AlphaFoldDB" id="A0A0F9UEJ2"/>
<sequence length="415" mass="46087">MATIIKIPENIEKSKSYRGGSGGFAYQLKGEPFEATSYSVDVDYDGEAKVTKHWMSKGLTGRDEWQSKIIMKKVPQSLAERFVFHKLDPEHNRPPKVPARSSEILKLTKRAIVETDLGELLKEYGNPRKAIDMANMESKSVLLYEGQKAGVVTDSFVMLIGKDVADEILGKYIETIRKRETSKNVRLGLSKAEAAEEADKAITSRRGGTFPNWKALIPGDRVQSWQVVGTSVIKDTQVAWLVSNQGKFVAIGIDYLDLIYKHFPDVDTITSAKHRERSGFMARGLDPDVHDSPITFEQDGEVKAVMMPIFAESIPGSIRETGERITSGGRSTSTAELQDIHDSRSDLSQSSDERQEHSLVIEPDDPRVETWKRDPGRMDVQGIDTPSKGGKPKKASASAIRRKTHKPDTSLGGMK</sequence>
<organism evidence="2">
    <name type="scientific">marine sediment metagenome</name>
    <dbReference type="NCBI Taxonomy" id="412755"/>
    <lineage>
        <taxon>unclassified sequences</taxon>
        <taxon>metagenomes</taxon>
        <taxon>ecological metagenomes</taxon>
    </lineage>
</organism>
<name>A0A0F9UEJ2_9ZZZZ</name>
<evidence type="ECO:0000256" key="1">
    <source>
        <dbReference type="SAM" id="MobiDB-lite"/>
    </source>
</evidence>
<evidence type="ECO:0000313" key="2">
    <source>
        <dbReference type="EMBL" id="KKN59666.1"/>
    </source>
</evidence>
<dbReference type="EMBL" id="LAZR01000719">
    <property type="protein sequence ID" value="KKN59666.1"/>
    <property type="molecule type" value="Genomic_DNA"/>
</dbReference>
<accession>A0A0F9UEJ2</accession>
<feature type="region of interest" description="Disordered" evidence="1">
    <location>
        <begin position="316"/>
        <end position="415"/>
    </location>
</feature>
<proteinExistence type="predicted"/>
<reference evidence="2" key="1">
    <citation type="journal article" date="2015" name="Nature">
        <title>Complex archaea that bridge the gap between prokaryotes and eukaryotes.</title>
        <authorList>
            <person name="Spang A."/>
            <person name="Saw J.H."/>
            <person name="Jorgensen S.L."/>
            <person name="Zaremba-Niedzwiedzka K."/>
            <person name="Martijn J."/>
            <person name="Lind A.E."/>
            <person name="van Eijk R."/>
            <person name="Schleper C."/>
            <person name="Guy L."/>
            <person name="Ettema T.J."/>
        </authorList>
    </citation>
    <scope>NUCLEOTIDE SEQUENCE</scope>
</reference>
<protein>
    <submittedName>
        <fullName evidence="2">Uncharacterized protein</fullName>
    </submittedName>
</protein>